<dbReference type="InterPro" id="IPR011256">
    <property type="entry name" value="Reg_factor_effector_dom_sf"/>
</dbReference>
<dbReference type="PANTHER" id="PTHR36444">
    <property type="entry name" value="TRANSCRIPTIONAL REGULATOR PROTEIN YOBU-RELATED"/>
    <property type="match status" value="1"/>
</dbReference>
<dbReference type="SMART" id="SM00871">
    <property type="entry name" value="AraC_E_bind"/>
    <property type="match status" value="1"/>
</dbReference>
<evidence type="ECO:0000313" key="3">
    <source>
        <dbReference type="Proteomes" id="UP000466848"/>
    </source>
</evidence>
<dbReference type="KEGG" id="abut:Ami103574_13935"/>
<sequence>MNYEVVTLKEKIVVGTCARTGNDDPDCVKIIGGLWQKFMAEGIWESIENKANTYCIGLYSDYDETSYDVTVGCEVLENSNPKLTEKRISAGQYAVFHVKGDVVKAVSEAWGKIWDMPLDRSFSGDFEEYLSNDNGVAEINIYIALK</sequence>
<dbReference type="Pfam" id="PF06445">
    <property type="entry name" value="GyrI-like"/>
    <property type="match status" value="1"/>
</dbReference>
<protein>
    <submittedName>
        <fullName evidence="2">AraC family transcriptional regulator</fullName>
    </submittedName>
</protein>
<dbReference type="AlphaFoldDB" id="A0A858BWL4"/>
<dbReference type="EMBL" id="CP048649">
    <property type="protein sequence ID" value="QIB70323.1"/>
    <property type="molecule type" value="Genomic_DNA"/>
</dbReference>
<name>A0A858BWL4_9FIRM</name>
<evidence type="ECO:0000313" key="2">
    <source>
        <dbReference type="EMBL" id="QIB70323.1"/>
    </source>
</evidence>
<dbReference type="PANTHER" id="PTHR36444:SF2">
    <property type="entry name" value="TRANSCRIPTIONAL REGULATOR PROTEIN YOBU-RELATED"/>
    <property type="match status" value="1"/>
</dbReference>
<proteinExistence type="predicted"/>
<dbReference type="InterPro" id="IPR010499">
    <property type="entry name" value="AraC_E-bd"/>
</dbReference>
<feature type="domain" description="AraC effector-binding" evidence="1">
    <location>
        <begin position="1"/>
        <end position="146"/>
    </location>
</feature>
<gene>
    <name evidence="2" type="ORF">Ami103574_13935</name>
</gene>
<keyword evidence="3" id="KW-1185">Reference proteome</keyword>
<dbReference type="SUPFAM" id="SSF55136">
    <property type="entry name" value="Probable bacterial effector-binding domain"/>
    <property type="match status" value="1"/>
</dbReference>
<dbReference type="InterPro" id="IPR053182">
    <property type="entry name" value="YobU-like_regulator"/>
</dbReference>
<dbReference type="Gene3D" id="3.20.80.10">
    <property type="entry name" value="Regulatory factor, effector binding domain"/>
    <property type="match status" value="1"/>
</dbReference>
<organism evidence="2 3">
    <name type="scientific">Aminipila butyrica</name>
    <dbReference type="NCBI Taxonomy" id="433296"/>
    <lineage>
        <taxon>Bacteria</taxon>
        <taxon>Bacillati</taxon>
        <taxon>Bacillota</taxon>
        <taxon>Clostridia</taxon>
        <taxon>Peptostreptococcales</taxon>
        <taxon>Anaerovoracaceae</taxon>
        <taxon>Aminipila</taxon>
    </lineage>
</organism>
<dbReference type="InterPro" id="IPR029442">
    <property type="entry name" value="GyrI-like"/>
</dbReference>
<dbReference type="RefSeq" id="WP_163067561.1">
    <property type="nucleotide sequence ID" value="NZ_CP048649.1"/>
</dbReference>
<accession>A0A858BWL4</accession>
<dbReference type="Proteomes" id="UP000466848">
    <property type="component" value="Chromosome"/>
</dbReference>
<evidence type="ECO:0000259" key="1">
    <source>
        <dbReference type="SMART" id="SM00871"/>
    </source>
</evidence>
<reference evidence="2 3" key="1">
    <citation type="submission" date="2020-02" db="EMBL/GenBank/DDBJ databases">
        <authorList>
            <person name="Kim Y.B."/>
            <person name="Roh S.W."/>
        </authorList>
    </citation>
    <scope>NUCLEOTIDE SEQUENCE [LARGE SCALE GENOMIC DNA]</scope>
    <source>
        <strain evidence="2 3">DSM 103574</strain>
    </source>
</reference>